<feature type="repeat" description="TPR" evidence="1">
    <location>
        <begin position="570"/>
        <end position="603"/>
    </location>
</feature>
<dbReference type="SMART" id="SM00028">
    <property type="entry name" value="TPR"/>
    <property type="match status" value="4"/>
</dbReference>
<dbReference type="InterPro" id="IPR011990">
    <property type="entry name" value="TPR-like_helical_dom_sf"/>
</dbReference>
<dbReference type="GO" id="GO:0005524">
    <property type="term" value="F:ATP binding"/>
    <property type="evidence" value="ECO:0007669"/>
    <property type="project" value="InterPro"/>
</dbReference>
<dbReference type="InterPro" id="IPR019734">
    <property type="entry name" value="TPR_rpt"/>
</dbReference>
<dbReference type="EMBL" id="GG662501">
    <property type="protein sequence ID" value="EAR81898.3"/>
    <property type="molecule type" value="Genomic_DNA"/>
</dbReference>
<dbReference type="eggNOG" id="KOG4308">
    <property type="taxonomic scope" value="Eukaryota"/>
</dbReference>
<dbReference type="RefSeq" id="XP_001029561.3">
    <property type="nucleotide sequence ID" value="XM_001029561.3"/>
</dbReference>
<name>Q229D0_TETTS</name>
<dbReference type="Gene3D" id="1.10.510.10">
    <property type="entry name" value="Transferase(Phosphotransferase) domain 1"/>
    <property type="match status" value="1"/>
</dbReference>
<dbReference type="PANTHER" id="PTHR19959:SF119">
    <property type="entry name" value="FUNGAL LIPASE-LIKE DOMAIN-CONTAINING PROTEIN"/>
    <property type="match status" value="1"/>
</dbReference>
<dbReference type="SUPFAM" id="SSF48452">
    <property type="entry name" value="TPR-like"/>
    <property type="match status" value="1"/>
</dbReference>
<evidence type="ECO:0000313" key="4">
    <source>
        <dbReference type="Proteomes" id="UP000009168"/>
    </source>
</evidence>
<dbReference type="SUPFAM" id="SSF56112">
    <property type="entry name" value="Protein kinase-like (PK-like)"/>
    <property type="match status" value="1"/>
</dbReference>
<keyword evidence="4" id="KW-1185">Reference proteome</keyword>
<dbReference type="KEGG" id="tet:TTHERM_01435710"/>
<dbReference type="STRING" id="312017.Q229D0"/>
<organism evidence="3 4">
    <name type="scientific">Tetrahymena thermophila (strain SB210)</name>
    <dbReference type="NCBI Taxonomy" id="312017"/>
    <lineage>
        <taxon>Eukaryota</taxon>
        <taxon>Sar</taxon>
        <taxon>Alveolata</taxon>
        <taxon>Ciliophora</taxon>
        <taxon>Intramacronucleata</taxon>
        <taxon>Oligohymenophorea</taxon>
        <taxon>Hymenostomatida</taxon>
        <taxon>Tetrahymenina</taxon>
        <taxon>Tetrahymenidae</taxon>
        <taxon>Tetrahymena</taxon>
    </lineage>
</organism>
<feature type="domain" description="Protein kinase" evidence="2">
    <location>
        <begin position="84"/>
        <end position="370"/>
    </location>
</feature>
<dbReference type="GO" id="GO:0004672">
    <property type="term" value="F:protein kinase activity"/>
    <property type="evidence" value="ECO:0007669"/>
    <property type="project" value="InterPro"/>
</dbReference>
<dbReference type="InterPro" id="IPR011009">
    <property type="entry name" value="Kinase-like_dom_sf"/>
</dbReference>
<dbReference type="Proteomes" id="UP000009168">
    <property type="component" value="Unassembled WGS sequence"/>
</dbReference>
<dbReference type="SMART" id="SM00220">
    <property type="entry name" value="S_TKc"/>
    <property type="match status" value="1"/>
</dbReference>
<dbReference type="HOGENOM" id="CLU_274138_0_0_1"/>
<dbReference type="InParanoid" id="Q229D0"/>
<evidence type="ECO:0000259" key="2">
    <source>
        <dbReference type="PROSITE" id="PS50011"/>
    </source>
</evidence>
<dbReference type="InterPro" id="IPR000719">
    <property type="entry name" value="Prot_kinase_dom"/>
</dbReference>
<dbReference type="Pfam" id="PF13424">
    <property type="entry name" value="TPR_12"/>
    <property type="match status" value="1"/>
</dbReference>
<keyword evidence="1" id="KW-0802">TPR repeat</keyword>
<dbReference type="PROSITE" id="PS50011">
    <property type="entry name" value="PROTEIN_KINASE_DOM"/>
    <property type="match status" value="1"/>
</dbReference>
<keyword evidence="3" id="KW-0808">Transferase</keyword>
<evidence type="ECO:0000256" key="1">
    <source>
        <dbReference type="PROSITE-ProRule" id="PRU00339"/>
    </source>
</evidence>
<dbReference type="OrthoDB" id="626167at2759"/>
<reference evidence="4" key="1">
    <citation type="journal article" date="2006" name="PLoS Biol.">
        <title>Macronuclear genome sequence of the ciliate Tetrahymena thermophila, a model eukaryote.</title>
        <authorList>
            <person name="Eisen J.A."/>
            <person name="Coyne R.S."/>
            <person name="Wu M."/>
            <person name="Wu D."/>
            <person name="Thiagarajan M."/>
            <person name="Wortman J.R."/>
            <person name="Badger J.H."/>
            <person name="Ren Q."/>
            <person name="Amedeo P."/>
            <person name="Jones K.M."/>
            <person name="Tallon L.J."/>
            <person name="Delcher A.L."/>
            <person name="Salzberg S.L."/>
            <person name="Silva J.C."/>
            <person name="Haas B.J."/>
            <person name="Majoros W.H."/>
            <person name="Farzad M."/>
            <person name="Carlton J.M."/>
            <person name="Smith R.K. Jr."/>
            <person name="Garg J."/>
            <person name="Pearlman R.E."/>
            <person name="Karrer K.M."/>
            <person name="Sun L."/>
            <person name="Manning G."/>
            <person name="Elde N.C."/>
            <person name="Turkewitz A.P."/>
            <person name="Asai D.J."/>
            <person name="Wilkes D.E."/>
            <person name="Wang Y."/>
            <person name="Cai H."/>
            <person name="Collins K."/>
            <person name="Stewart B.A."/>
            <person name="Lee S.R."/>
            <person name="Wilamowska K."/>
            <person name="Weinberg Z."/>
            <person name="Ruzzo W.L."/>
            <person name="Wloga D."/>
            <person name="Gaertig J."/>
            <person name="Frankel J."/>
            <person name="Tsao C.-C."/>
            <person name="Gorovsky M.A."/>
            <person name="Keeling P.J."/>
            <person name="Waller R.F."/>
            <person name="Patron N.J."/>
            <person name="Cherry J.M."/>
            <person name="Stover N.A."/>
            <person name="Krieger C.J."/>
            <person name="del Toro C."/>
            <person name="Ryder H.F."/>
            <person name="Williamson S.C."/>
            <person name="Barbeau R.A."/>
            <person name="Hamilton E.P."/>
            <person name="Orias E."/>
        </authorList>
    </citation>
    <scope>NUCLEOTIDE SEQUENCE [LARGE SCALE GENOMIC DNA]</scope>
    <source>
        <strain evidence="4">SB210</strain>
    </source>
</reference>
<keyword evidence="3" id="KW-0418">Kinase</keyword>
<dbReference type="PROSITE" id="PS50005">
    <property type="entry name" value="TPR"/>
    <property type="match status" value="1"/>
</dbReference>
<accession>Q229D0</accession>
<sequence length="785" mass="91831">MGNSLNKCTDSDEQISKKVDTKKSVAQSVKGSIIKPNVSFISRKEPVLDDIQTQMYESGLKKVTCDSDRLQEKIKQCILHLITLNHRVIDPIDSENNVYKIEDIDTGLFFAIKFIDQTEKQYKEQYEKLEAFLQVQDTYSLVRIIEYSNIKKYDISYMIMELCEDNLESLIKQNIKYSLQEAVNITMKLIGMLIDIHSSNLVHLSIEPRKILIDAENNFKLIGFPCQRIKSSKKEKKMDFIDGDKYSTFKAPQQLHNYEKVQQVSFISNVSGDEFKIQSQNLSINSQKDGQEDFKEEIDIFSMGLVILSVIGVNINYRTADEIRTGNFNNIIDMNELNPLVSFVIHTMLQTEPQHRYSALKLQAEILIYFQKLNIGDNQDEIDRIGKFIQNEDQLMDSQLNLSKYQSFDFGEISRSAIRSKSRAKLNVSPKKAYLQFNYYLQYIKSDQSEIAKKAIILAKNIADFKREDLLLFEYYLVYRKCFMEGWVYSLTTRNILEQNYKLRQQIFQNLIQQQSILAPSYQKYVVDSLNSLATSLIYSYESQSSIQYLLAALNLRKVIYQDKNHFEIAYTLSDLGEAYCQGKDYEQALQYHIQSLEMRKQLYNNKPNQFIADSLFNLSKIYYLTNDMDQSIKLNTEGLQMSASIMVQTANIEPINMLQFLNEQQRVEMSELLIKCFAYPRINPHKAEIILKIIKEFEEINKFDICIFFNSQMIDIYTSLFGENNFKSCQRIQKQGEYFKKKLNYKESLVYTQRALKIAIQLDLLAKKELQSEYEFLSKNLKKR</sequence>
<proteinExistence type="predicted"/>
<protein>
    <submittedName>
        <fullName evidence="3">Kinase domain protein</fullName>
    </submittedName>
</protein>
<dbReference type="PANTHER" id="PTHR19959">
    <property type="entry name" value="KINESIN LIGHT CHAIN"/>
    <property type="match status" value="1"/>
</dbReference>
<gene>
    <name evidence="3" type="ORF">TTHERM_01435710</name>
</gene>
<dbReference type="Pfam" id="PF00069">
    <property type="entry name" value="Pkinase"/>
    <property type="match status" value="1"/>
</dbReference>
<evidence type="ECO:0000313" key="3">
    <source>
        <dbReference type="EMBL" id="EAR81898.3"/>
    </source>
</evidence>
<dbReference type="AlphaFoldDB" id="Q229D0"/>
<dbReference type="GeneID" id="7832768"/>
<dbReference type="Gene3D" id="1.25.40.10">
    <property type="entry name" value="Tetratricopeptide repeat domain"/>
    <property type="match status" value="1"/>
</dbReference>